<sequence length="790" mass="90779">MTANHELTYQKPPEEILEWADAVLPPVARINSQGSHIVFLDRQRYLAIEELYEPELRLAGIRIHPDKLVRSRSSYYTGIRIQEIEGNNLLDINGLPASLRIHHIQWSPDEKKLALSCLIKKSLKLWVIDIQTRTAYQVSEVTLNALLTTPFSWHPDSQSLFVLGKTPDADHLISKENVVPHGPVISDGHENPAQHRTYQDLLNDSTDVINFTRLVQSQLSRVTLDGKNTMITRALIKGIKVSPNGRFVLLTEVRQPFSNHVPYDKFPYQVTVFDLLTNEHKELEKTPLQDQLPKGFMAVHQKKRLFQWRNDQPAVLIFCQALDEGDPAKDVSHRDAIYQWTAPFDKKPQEILKTVNRFSHIQWSQSGFGIAVDYWYNTRNSKTYLVQPDQPEVQSKILFDRDLQDNYGDPGHFVTVKNKWGRSVVGGDKYDTFLSGEGIRPDGIHPFLDQYNVQTGQKTRVWEAKNKDELLRIAGVQSIAKKTLIVRRETTTEFPNYFRIHWDRPDERQYLTDFDNPFTGINSIRKSIISYQRSDGTELHATLYLPASSTSIDNMSEYPLLMWAYPEEYTNKKLAGQMTTSEHEFTYPWYGSPVFWARRGYAVLDDVSFPIISSGDQNMNDTFIEQLRDNASAAIDAVCKNHPIDSKRVAVGGHSYGAFMTANLLTWTNLFCAGIARSGAYNRTLTPFGFQGEQRTYWEAPALYQKMSPFMHADKMKTPLLLIHGQMDNNSGTHTMQSQRYFDALKSLGAPIRLVLLPNESHHYRSRDSVLHMLWEQDQWLQKHLKPSTI</sequence>
<dbReference type="GO" id="GO:0006508">
    <property type="term" value="P:proteolysis"/>
    <property type="evidence" value="ECO:0007669"/>
    <property type="project" value="InterPro"/>
</dbReference>
<dbReference type="AlphaFoldDB" id="A0A953HNJ2"/>
<dbReference type="InterPro" id="IPR011042">
    <property type="entry name" value="6-blade_b-propeller_TolB-like"/>
</dbReference>
<dbReference type="RefSeq" id="WP_222580417.1">
    <property type="nucleotide sequence ID" value="NZ_JAHVHU010000010.1"/>
</dbReference>
<feature type="domain" description="Peptidase S9 prolyl oligopeptidase catalytic" evidence="2">
    <location>
        <begin position="632"/>
        <end position="786"/>
    </location>
</feature>
<dbReference type="InterPro" id="IPR029058">
    <property type="entry name" value="AB_hydrolase_fold"/>
</dbReference>
<accession>A0A953HNJ2</accession>
<evidence type="ECO:0000313" key="3">
    <source>
        <dbReference type="EMBL" id="MBY5958882.1"/>
    </source>
</evidence>
<dbReference type="PANTHER" id="PTHR42776:SF28">
    <property type="entry name" value="GLUTAMYL ENDOPEPTIDASE, CHLOROPLASTIC-RELATED"/>
    <property type="match status" value="1"/>
</dbReference>
<dbReference type="PANTHER" id="PTHR42776">
    <property type="entry name" value="SERINE PEPTIDASE S9 FAMILY MEMBER"/>
    <property type="match status" value="1"/>
</dbReference>
<evidence type="ECO:0000259" key="2">
    <source>
        <dbReference type="Pfam" id="PF00326"/>
    </source>
</evidence>
<organism evidence="3 4">
    <name type="scientific">Membranihabitans marinus</name>
    <dbReference type="NCBI Taxonomy" id="1227546"/>
    <lineage>
        <taxon>Bacteria</taxon>
        <taxon>Pseudomonadati</taxon>
        <taxon>Bacteroidota</taxon>
        <taxon>Saprospiria</taxon>
        <taxon>Saprospirales</taxon>
        <taxon>Saprospiraceae</taxon>
        <taxon>Membranihabitans</taxon>
    </lineage>
</organism>
<dbReference type="GO" id="GO:0004252">
    <property type="term" value="F:serine-type endopeptidase activity"/>
    <property type="evidence" value="ECO:0007669"/>
    <property type="project" value="TreeGrafter"/>
</dbReference>
<protein>
    <submittedName>
        <fullName evidence="3">Prolyl oligopeptidase family serine peptidase</fullName>
    </submittedName>
</protein>
<dbReference type="SUPFAM" id="SSF82171">
    <property type="entry name" value="DPP6 N-terminal domain-like"/>
    <property type="match status" value="1"/>
</dbReference>
<evidence type="ECO:0000313" key="4">
    <source>
        <dbReference type="Proteomes" id="UP000753961"/>
    </source>
</evidence>
<reference evidence="3" key="1">
    <citation type="submission" date="2021-06" db="EMBL/GenBank/DDBJ databases">
        <title>44 bacteria genomes isolated from Dapeng, Shenzhen.</title>
        <authorList>
            <person name="Zheng W."/>
            <person name="Yu S."/>
            <person name="Huang Y."/>
        </authorList>
    </citation>
    <scope>NUCLEOTIDE SEQUENCE</scope>
    <source>
        <strain evidence="3">DP5N28-2</strain>
    </source>
</reference>
<name>A0A953HNJ2_9BACT</name>
<gene>
    <name evidence="3" type="ORF">KUV50_12090</name>
</gene>
<dbReference type="Gene3D" id="2.120.10.30">
    <property type="entry name" value="TolB, C-terminal domain"/>
    <property type="match status" value="1"/>
</dbReference>
<keyword evidence="1" id="KW-0378">Hydrolase</keyword>
<evidence type="ECO:0000256" key="1">
    <source>
        <dbReference type="ARBA" id="ARBA00022801"/>
    </source>
</evidence>
<dbReference type="Pfam" id="PF00326">
    <property type="entry name" value="Peptidase_S9"/>
    <property type="match status" value="1"/>
</dbReference>
<dbReference type="InterPro" id="IPR001375">
    <property type="entry name" value="Peptidase_S9_cat"/>
</dbReference>
<dbReference type="SUPFAM" id="SSF53474">
    <property type="entry name" value="alpha/beta-Hydrolases"/>
    <property type="match status" value="1"/>
</dbReference>
<dbReference type="EMBL" id="JAHVHU010000010">
    <property type="protein sequence ID" value="MBY5958882.1"/>
    <property type="molecule type" value="Genomic_DNA"/>
</dbReference>
<dbReference type="Gene3D" id="3.40.50.1820">
    <property type="entry name" value="alpha/beta hydrolase"/>
    <property type="match status" value="1"/>
</dbReference>
<dbReference type="Proteomes" id="UP000753961">
    <property type="component" value="Unassembled WGS sequence"/>
</dbReference>
<proteinExistence type="predicted"/>
<keyword evidence="4" id="KW-1185">Reference proteome</keyword>
<comment type="caution">
    <text evidence="3">The sequence shown here is derived from an EMBL/GenBank/DDBJ whole genome shotgun (WGS) entry which is preliminary data.</text>
</comment>